<feature type="region of interest" description="Disordered" evidence="1">
    <location>
        <begin position="162"/>
        <end position="210"/>
    </location>
</feature>
<reference evidence="3" key="1">
    <citation type="journal article" date="2010" name="Genome Biol.">
        <title>Genome sequence of the necrotrophic plant pathogen Pythium ultimum reveals original pathogenicity mechanisms and effector repertoire.</title>
        <authorList>
            <person name="Levesque C.A."/>
            <person name="Brouwer H."/>
            <person name="Cano L."/>
            <person name="Hamilton J.P."/>
            <person name="Holt C."/>
            <person name="Huitema E."/>
            <person name="Raffaele S."/>
            <person name="Robideau G.P."/>
            <person name="Thines M."/>
            <person name="Win J."/>
            <person name="Zerillo M.M."/>
            <person name="Beakes G.W."/>
            <person name="Boore J.L."/>
            <person name="Busam D."/>
            <person name="Dumas B."/>
            <person name="Ferriera S."/>
            <person name="Fuerstenberg S.I."/>
            <person name="Gachon C.M."/>
            <person name="Gaulin E."/>
            <person name="Govers F."/>
            <person name="Grenville-Briggs L."/>
            <person name="Horner N."/>
            <person name="Hostetler J."/>
            <person name="Jiang R.H."/>
            <person name="Johnson J."/>
            <person name="Krajaejun T."/>
            <person name="Lin H."/>
            <person name="Meijer H.J."/>
            <person name="Moore B."/>
            <person name="Morris P."/>
            <person name="Phuntmart V."/>
            <person name="Puiu D."/>
            <person name="Shetty J."/>
            <person name="Stajich J.E."/>
            <person name="Tripathy S."/>
            <person name="Wawra S."/>
            <person name="van West P."/>
            <person name="Whitty B.R."/>
            <person name="Coutinho P.M."/>
            <person name="Henrissat B."/>
            <person name="Martin F."/>
            <person name="Thomas P.D."/>
            <person name="Tyler B.M."/>
            <person name="De Vries R.P."/>
            <person name="Kamoun S."/>
            <person name="Yandell M."/>
            <person name="Tisserat N."/>
            <person name="Buell C.R."/>
        </authorList>
    </citation>
    <scope>NUCLEOTIDE SEQUENCE</scope>
    <source>
        <strain evidence="3">DAOM:BR144</strain>
    </source>
</reference>
<sequence length="210" mass="24444">MFSSWDLVRPSLWHPMSMLEQSMMDLDMMANQMLGSRFPMTTSMLAPPSMREDDDFFKDLPVEQREQKPAEKQPEQQREGNRAFSSYSFSSSSVVDDKGRRISSTRRRYEDSNGRLKAVHEREVDRKCLKTIWNRKNRDDQGEHKILCSQGTPDEFEKVWSETPFGQAQEKKNKELEKGETESQNQQHQAQGTEGKSQIQEQQPMSKSST</sequence>
<dbReference type="VEuPathDB" id="FungiDB:PYU1_G013337"/>
<dbReference type="OMA" id="GEHHTIC"/>
<name>K3X817_GLOUD</name>
<evidence type="ECO:0000256" key="1">
    <source>
        <dbReference type="SAM" id="MobiDB-lite"/>
    </source>
</evidence>
<feature type="compositionally biased region" description="Basic and acidic residues" evidence="1">
    <location>
        <begin position="57"/>
        <end position="81"/>
    </location>
</feature>
<feature type="region of interest" description="Disordered" evidence="1">
    <location>
        <begin position="40"/>
        <end position="121"/>
    </location>
</feature>
<accession>K3X817</accession>
<organism evidence="2 3">
    <name type="scientific">Globisporangium ultimum (strain ATCC 200006 / CBS 805.95 / DAOM BR144)</name>
    <name type="common">Pythium ultimum</name>
    <dbReference type="NCBI Taxonomy" id="431595"/>
    <lineage>
        <taxon>Eukaryota</taxon>
        <taxon>Sar</taxon>
        <taxon>Stramenopiles</taxon>
        <taxon>Oomycota</taxon>
        <taxon>Peronosporomycetes</taxon>
        <taxon>Pythiales</taxon>
        <taxon>Pythiaceae</taxon>
        <taxon>Globisporangium</taxon>
    </lineage>
</organism>
<evidence type="ECO:0000313" key="3">
    <source>
        <dbReference type="Proteomes" id="UP000019132"/>
    </source>
</evidence>
<dbReference type="InParanoid" id="K3X817"/>
<proteinExistence type="predicted"/>
<dbReference type="Proteomes" id="UP000019132">
    <property type="component" value="Unassembled WGS sequence"/>
</dbReference>
<feature type="compositionally biased region" description="Low complexity" evidence="1">
    <location>
        <begin position="84"/>
        <end position="93"/>
    </location>
</feature>
<dbReference type="HOGENOM" id="CLU_071447_1_0_1"/>
<reference evidence="3" key="2">
    <citation type="submission" date="2010-04" db="EMBL/GenBank/DDBJ databases">
        <authorList>
            <person name="Buell R."/>
            <person name="Hamilton J."/>
            <person name="Hostetler J."/>
        </authorList>
    </citation>
    <scope>NUCLEOTIDE SEQUENCE [LARGE SCALE GENOMIC DNA]</scope>
    <source>
        <strain evidence="3">DAOM:BR144</strain>
    </source>
</reference>
<dbReference type="EnsemblProtists" id="PYU1_T013366">
    <property type="protein sequence ID" value="PYU1_T013366"/>
    <property type="gene ID" value="PYU1_G013337"/>
</dbReference>
<dbReference type="eggNOG" id="ENOG502S39U">
    <property type="taxonomic scope" value="Eukaryota"/>
</dbReference>
<evidence type="ECO:0000313" key="2">
    <source>
        <dbReference type="EnsemblProtists" id="PYU1_T013366"/>
    </source>
</evidence>
<feature type="compositionally biased region" description="Polar residues" evidence="1">
    <location>
        <begin position="182"/>
        <end position="210"/>
    </location>
</feature>
<dbReference type="EMBL" id="GL376609">
    <property type="status" value="NOT_ANNOTATED_CDS"/>
    <property type="molecule type" value="Genomic_DNA"/>
</dbReference>
<protein>
    <submittedName>
        <fullName evidence="2">Uncharacterized protein</fullName>
    </submittedName>
</protein>
<feature type="compositionally biased region" description="Basic and acidic residues" evidence="1">
    <location>
        <begin position="169"/>
        <end position="181"/>
    </location>
</feature>
<keyword evidence="3" id="KW-1185">Reference proteome</keyword>
<dbReference type="AlphaFoldDB" id="K3X817"/>
<reference evidence="2" key="3">
    <citation type="submission" date="2015-02" db="UniProtKB">
        <authorList>
            <consortium name="EnsemblProtists"/>
        </authorList>
    </citation>
    <scope>IDENTIFICATION</scope>
    <source>
        <strain evidence="2">DAOM BR144</strain>
    </source>
</reference>
<feature type="compositionally biased region" description="Basic and acidic residues" evidence="1">
    <location>
        <begin position="107"/>
        <end position="121"/>
    </location>
</feature>